<gene>
    <name evidence="1" type="ORF">DMH04_14495</name>
</gene>
<accession>A0A428ZE87</accession>
<proteinExistence type="predicted"/>
<comment type="caution">
    <text evidence="1">The sequence shown here is derived from an EMBL/GenBank/DDBJ whole genome shotgun (WGS) entry which is preliminary data.</text>
</comment>
<sequence>MVTDQAPRVFAVVIEHGHREDAAITAWGMAFEDSAYMVTADGNNHYSLTAPENALNYVRINPQTTPHLIWANPAEANLPANQK</sequence>
<dbReference type="AlphaFoldDB" id="A0A428ZE87"/>
<protein>
    <submittedName>
        <fullName evidence="1">Uncharacterized protein</fullName>
    </submittedName>
</protein>
<dbReference type="Proteomes" id="UP000287547">
    <property type="component" value="Unassembled WGS sequence"/>
</dbReference>
<evidence type="ECO:0000313" key="2">
    <source>
        <dbReference type="Proteomes" id="UP000287547"/>
    </source>
</evidence>
<evidence type="ECO:0000313" key="1">
    <source>
        <dbReference type="EMBL" id="RSM86413.1"/>
    </source>
</evidence>
<dbReference type="EMBL" id="QHKI01000009">
    <property type="protein sequence ID" value="RSM86413.1"/>
    <property type="molecule type" value="Genomic_DNA"/>
</dbReference>
<organism evidence="1 2">
    <name type="scientific">Kibdelosporangium aridum</name>
    <dbReference type="NCBI Taxonomy" id="2030"/>
    <lineage>
        <taxon>Bacteria</taxon>
        <taxon>Bacillati</taxon>
        <taxon>Actinomycetota</taxon>
        <taxon>Actinomycetes</taxon>
        <taxon>Pseudonocardiales</taxon>
        <taxon>Pseudonocardiaceae</taxon>
        <taxon>Kibdelosporangium</taxon>
    </lineage>
</organism>
<name>A0A428ZE87_KIBAR</name>
<dbReference type="OrthoDB" id="3694433at2"/>
<reference evidence="1 2" key="1">
    <citation type="submission" date="2018-05" db="EMBL/GenBank/DDBJ databases">
        <title>Evolution of GPA BGCs.</title>
        <authorList>
            <person name="Waglechner N."/>
            <person name="Wright G.D."/>
        </authorList>
    </citation>
    <scope>NUCLEOTIDE SEQUENCE [LARGE SCALE GENOMIC DNA]</scope>
    <source>
        <strain evidence="1 2">A82846</strain>
    </source>
</reference>